<keyword evidence="1" id="KW-1133">Transmembrane helix</keyword>
<feature type="transmembrane region" description="Helical" evidence="1">
    <location>
        <begin position="202"/>
        <end position="221"/>
    </location>
</feature>
<dbReference type="Proteomes" id="UP000658305">
    <property type="component" value="Unassembled WGS sequence"/>
</dbReference>
<protein>
    <recommendedName>
        <fullName evidence="4">O-antigen ligase like membrane protein</fullName>
    </recommendedName>
</protein>
<feature type="transmembrane region" description="Helical" evidence="1">
    <location>
        <begin position="233"/>
        <end position="254"/>
    </location>
</feature>
<keyword evidence="1" id="KW-0812">Transmembrane</keyword>
<feature type="transmembrane region" description="Helical" evidence="1">
    <location>
        <begin position="47"/>
        <end position="64"/>
    </location>
</feature>
<evidence type="ECO:0008006" key="4">
    <source>
        <dbReference type="Google" id="ProtNLM"/>
    </source>
</evidence>
<organism evidence="2 3">
    <name type="scientific">Gemmobacter nanjingensis</name>
    <dbReference type="NCBI Taxonomy" id="488454"/>
    <lineage>
        <taxon>Bacteria</taxon>
        <taxon>Pseudomonadati</taxon>
        <taxon>Pseudomonadota</taxon>
        <taxon>Alphaproteobacteria</taxon>
        <taxon>Rhodobacterales</taxon>
        <taxon>Paracoccaceae</taxon>
        <taxon>Gemmobacter</taxon>
    </lineage>
</organism>
<feature type="transmembrane region" description="Helical" evidence="1">
    <location>
        <begin position="113"/>
        <end position="133"/>
    </location>
</feature>
<proteinExistence type="predicted"/>
<dbReference type="EMBL" id="BMYI01000012">
    <property type="protein sequence ID" value="GHC30902.1"/>
    <property type="molecule type" value="Genomic_DNA"/>
</dbReference>
<feature type="transmembrane region" description="Helical" evidence="1">
    <location>
        <begin position="266"/>
        <end position="285"/>
    </location>
</feature>
<sequence>MLLIWPLVVAVLWRRLPPDRALIWSILGAYLILPPVIALDLPVVPDLGKDSIPPLMAAIMVLFVRRETIPILPDSWIGRGLLVIFVLSPFATVLTNGEPLPKGAGEMIQGMRIYDSAAAVINQGIAVLPYFLARRYLGTPEAMRAILAALVAAGLAYSVPMLIETRLSPQMNVWVYGYFQHDFFQTIRFGGYRPVVFLPHGLWVAFFALMAALSAVTLFRVGPSDRRPRQFAVMLYLLAVLVLCKSAGPLVYALGLSPLILFAPRHWQVVMAALLAGIVITYPLLRGAHLVPLNQIIAFAEHLSPDRAYSFAFRVRNEEALLDRAALKAWFGWGGYGRNLIYDPVTGAGTSIADGAWIITLGIYGWLGYLAQFGLLVLPLLLMGREMLSRRSAVSPWVAAVCLLVAANLVDMLPNATLVPLTWMMAGAVLGHAEGLARARRAARAAAVRARWHPKAGRTVL</sequence>
<feature type="transmembrane region" description="Helical" evidence="1">
    <location>
        <begin position="394"/>
        <end position="410"/>
    </location>
</feature>
<keyword evidence="3" id="KW-1185">Reference proteome</keyword>
<evidence type="ECO:0000313" key="2">
    <source>
        <dbReference type="EMBL" id="GHC30902.1"/>
    </source>
</evidence>
<feature type="transmembrane region" description="Helical" evidence="1">
    <location>
        <begin position="356"/>
        <end position="382"/>
    </location>
</feature>
<gene>
    <name evidence="2" type="ORF">GCM10007291_34560</name>
</gene>
<accession>A0ABQ3FN46</accession>
<dbReference type="RefSeq" id="WP_189381736.1">
    <property type="nucleotide sequence ID" value="NZ_BMYI01000012.1"/>
</dbReference>
<keyword evidence="1" id="KW-0472">Membrane</keyword>
<name>A0ABQ3FN46_9RHOB</name>
<comment type="caution">
    <text evidence="2">The sequence shown here is derived from an EMBL/GenBank/DDBJ whole genome shotgun (WGS) entry which is preliminary data.</text>
</comment>
<reference evidence="3" key="1">
    <citation type="journal article" date="2019" name="Int. J. Syst. Evol. Microbiol.">
        <title>The Global Catalogue of Microorganisms (GCM) 10K type strain sequencing project: providing services to taxonomists for standard genome sequencing and annotation.</title>
        <authorList>
            <consortium name="The Broad Institute Genomics Platform"/>
            <consortium name="The Broad Institute Genome Sequencing Center for Infectious Disease"/>
            <person name="Wu L."/>
            <person name="Ma J."/>
        </authorList>
    </citation>
    <scope>NUCLEOTIDE SEQUENCE [LARGE SCALE GENOMIC DNA]</scope>
    <source>
        <strain evidence="3">KCTC 23298</strain>
    </source>
</reference>
<evidence type="ECO:0000256" key="1">
    <source>
        <dbReference type="SAM" id="Phobius"/>
    </source>
</evidence>
<feature type="transmembrane region" description="Helical" evidence="1">
    <location>
        <begin position="145"/>
        <end position="163"/>
    </location>
</feature>
<feature type="transmembrane region" description="Helical" evidence="1">
    <location>
        <begin position="21"/>
        <end position="41"/>
    </location>
</feature>
<feature type="transmembrane region" description="Helical" evidence="1">
    <location>
        <begin position="76"/>
        <end position="93"/>
    </location>
</feature>
<evidence type="ECO:0000313" key="3">
    <source>
        <dbReference type="Proteomes" id="UP000658305"/>
    </source>
</evidence>